<evidence type="ECO:0000313" key="2">
    <source>
        <dbReference type="EMBL" id="MDK2123400.1"/>
    </source>
</evidence>
<dbReference type="InterPro" id="IPR007690">
    <property type="entry name" value="T2SS_GspM"/>
</dbReference>
<accession>A0ABT7DW66</accession>
<protein>
    <submittedName>
        <fullName evidence="2">Type II secretion system protein GspM</fullName>
    </submittedName>
</protein>
<dbReference type="Pfam" id="PF04612">
    <property type="entry name" value="T2SSM"/>
    <property type="match status" value="1"/>
</dbReference>
<dbReference type="RefSeq" id="WP_284099691.1">
    <property type="nucleotide sequence ID" value="NZ_JARRAF010000004.1"/>
</dbReference>
<organism evidence="2 3">
    <name type="scientific">Parachitinimonas caeni</name>
    <dbReference type="NCBI Taxonomy" id="3031301"/>
    <lineage>
        <taxon>Bacteria</taxon>
        <taxon>Pseudomonadati</taxon>
        <taxon>Pseudomonadota</taxon>
        <taxon>Betaproteobacteria</taxon>
        <taxon>Neisseriales</taxon>
        <taxon>Chitinibacteraceae</taxon>
        <taxon>Parachitinimonas</taxon>
    </lineage>
</organism>
<evidence type="ECO:0000256" key="1">
    <source>
        <dbReference type="SAM" id="Phobius"/>
    </source>
</evidence>
<gene>
    <name evidence="2" type="primary">gspM</name>
    <name evidence="2" type="ORF">PZA18_04960</name>
</gene>
<keyword evidence="1" id="KW-0812">Transmembrane</keyword>
<proteinExistence type="predicted"/>
<feature type="transmembrane region" description="Helical" evidence="1">
    <location>
        <begin position="21"/>
        <end position="43"/>
    </location>
</feature>
<name>A0ABT7DW66_9NEIS</name>
<evidence type="ECO:0000313" key="3">
    <source>
        <dbReference type="Proteomes" id="UP001172778"/>
    </source>
</evidence>
<dbReference type="Proteomes" id="UP001172778">
    <property type="component" value="Unassembled WGS sequence"/>
</dbReference>
<keyword evidence="1" id="KW-1133">Transmembrane helix</keyword>
<keyword evidence="1" id="KW-0472">Membrane</keyword>
<reference evidence="2" key="1">
    <citation type="submission" date="2023-03" db="EMBL/GenBank/DDBJ databases">
        <title>Chitinimonas shenzhenensis gen. nov., sp. nov., a novel member of family Burkholderiaceae isolated from activated sludge collected in Shen Zhen, China.</title>
        <authorList>
            <person name="Wang X."/>
        </authorList>
    </citation>
    <scope>NUCLEOTIDE SEQUENCE</scope>
    <source>
        <strain evidence="2">DQS-5</strain>
    </source>
</reference>
<comment type="caution">
    <text evidence="2">The sequence shown here is derived from an EMBL/GenBank/DDBJ whole genome shotgun (WGS) entry which is preliminary data.</text>
</comment>
<dbReference type="EMBL" id="JARRAF010000004">
    <property type="protein sequence ID" value="MDK2123400.1"/>
    <property type="molecule type" value="Genomic_DNA"/>
</dbReference>
<keyword evidence="3" id="KW-1185">Reference proteome</keyword>
<sequence>MTIKQKLLNAWQQRQPRERMILAGGAGIALIGLLYAYGIHPLLEDSARLKRQLPRLRADTAEIKGKIQQFAGKPAATTLPTGPLLDQLKSMAATHGLQDSKLDWAAKSPAEATMRADHLSFDGWLAFAGAAKQEGVKLTHLTAEALGEPGMVKIEAVFAR</sequence>